<sequence length="92" mass="10209">MVGVGALTQPSERDIRARNAKFAKRARETQNMRNAGGVARGLVHKSEEEKRDEHPPAYVRYLSLFCLALLGGGCTCGTHTVILELAYLFFRS</sequence>
<protein>
    <recommendedName>
        <fullName evidence="4">Stress-associated endoplasmic reticulum protein</fullName>
    </recommendedName>
</protein>
<accession>A0ABY8ENP2</accession>
<evidence type="ECO:0008006" key="4">
    <source>
        <dbReference type="Google" id="ProtNLM"/>
    </source>
</evidence>
<proteinExistence type="predicted"/>
<dbReference type="Proteomes" id="UP000818624">
    <property type="component" value="Chromosome 2"/>
</dbReference>
<evidence type="ECO:0000256" key="1">
    <source>
        <dbReference type="SAM" id="Phobius"/>
    </source>
</evidence>
<name>A0ABY8ENP2_MALFU</name>
<reference evidence="2 3" key="1">
    <citation type="journal article" date="2020" name="Elife">
        <title>Loss of centromere function drives karyotype evolution in closely related Malassezia species.</title>
        <authorList>
            <person name="Sankaranarayanan S.R."/>
            <person name="Ianiri G."/>
            <person name="Coelho M.A."/>
            <person name="Reza M.H."/>
            <person name="Thimmappa B.C."/>
            <person name="Ganguly P."/>
            <person name="Vadnala R.N."/>
            <person name="Sun S."/>
            <person name="Siddharthan R."/>
            <person name="Tellgren-Roth C."/>
            <person name="Dawson T.L."/>
            <person name="Heitman J."/>
            <person name="Sanyal K."/>
        </authorList>
    </citation>
    <scope>NUCLEOTIDE SEQUENCE [LARGE SCALE GENOMIC DNA]</scope>
    <source>
        <strain evidence="2">CBS14141</strain>
    </source>
</reference>
<dbReference type="EMBL" id="CP046235">
    <property type="protein sequence ID" value="WFD47167.1"/>
    <property type="molecule type" value="Genomic_DNA"/>
</dbReference>
<keyword evidence="1" id="KW-1133">Transmembrane helix</keyword>
<evidence type="ECO:0000313" key="2">
    <source>
        <dbReference type="EMBL" id="WFD47167.1"/>
    </source>
</evidence>
<feature type="transmembrane region" description="Helical" evidence="1">
    <location>
        <begin position="61"/>
        <end position="90"/>
    </location>
</feature>
<organism evidence="2 3">
    <name type="scientific">Malassezia furfur</name>
    <name type="common">Pityriasis versicolor infection agent</name>
    <name type="synonym">Pityrosporum furfur</name>
    <dbReference type="NCBI Taxonomy" id="55194"/>
    <lineage>
        <taxon>Eukaryota</taxon>
        <taxon>Fungi</taxon>
        <taxon>Dikarya</taxon>
        <taxon>Basidiomycota</taxon>
        <taxon>Ustilaginomycotina</taxon>
        <taxon>Malasseziomycetes</taxon>
        <taxon>Malasseziales</taxon>
        <taxon>Malasseziaceae</taxon>
        <taxon>Malassezia</taxon>
    </lineage>
</organism>
<keyword evidence="3" id="KW-1185">Reference proteome</keyword>
<keyword evidence="1" id="KW-0812">Transmembrane</keyword>
<evidence type="ECO:0000313" key="3">
    <source>
        <dbReference type="Proteomes" id="UP000818624"/>
    </source>
</evidence>
<gene>
    <name evidence="2" type="ORF">GLX27_001815</name>
</gene>
<keyword evidence="1" id="KW-0472">Membrane</keyword>